<dbReference type="Proteomes" id="UP000006791">
    <property type="component" value="Chromosome 1"/>
</dbReference>
<evidence type="ECO:0000256" key="1">
    <source>
        <dbReference type="ARBA" id="ARBA00001947"/>
    </source>
</evidence>
<dbReference type="KEGG" id="ctm:Cabther_A1032"/>
<evidence type="ECO:0000256" key="4">
    <source>
        <dbReference type="ARBA" id="ARBA00022833"/>
    </source>
</evidence>
<dbReference type="GO" id="GO:0005829">
    <property type="term" value="C:cytosol"/>
    <property type="evidence" value="ECO:0007669"/>
    <property type="project" value="TreeGrafter"/>
</dbReference>
<reference evidence="6 7" key="1">
    <citation type="journal article" date="2012" name="Environ. Microbiol.">
        <title>Complete genome of Candidatus Chloracidobacterium thermophilum, a chlorophyll-based photoheterotroph belonging to the phylum Acidobacteria.</title>
        <authorList>
            <person name="Garcia Costas A.M."/>
            <person name="Liu Z."/>
            <person name="Tomsho L.P."/>
            <person name="Schuster S.C."/>
            <person name="Ward D.M."/>
            <person name="Bryant D.A."/>
        </authorList>
    </citation>
    <scope>NUCLEOTIDE SEQUENCE [LARGE SCALE GENOMIC DNA]</scope>
    <source>
        <strain evidence="6 7">B</strain>
    </source>
</reference>
<keyword evidence="3 6" id="KW-0378">Hydrolase</keyword>
<dbReference type="InterPro" id="IPR032466">
    <property type="entry name" value="Metal_Hydrolase"/>
</dbReference>
<keyword evidence="2" id="KW-0479">Metal-binding</keyword>
<dbReference type="EMBL" id="CP002514">
    <property type="protein sequence ID" value="AEP11786.1"/>
    <property type="molecule type" value="Genomic_DNA"/>
</dbReference>
<evidence type="ECO:0000313" key="6">
    <source>
        <dbReference type="EMBL" id="AEP11786.1"/>
    </source>
</evidence>
<proteinExistence type="predicted"/>
<dbReference type="Pfam" id="PF01979">
    <property type="entry name" value="Amidohydro_1"/>
    <property type="match status" value="1"/>
</dbReference>
<name>G2LH44_CHLTF</name>
<accession>G2LH44</accession>
<dbReference type="PANTHER" id="PTHR11271">
    <property type="entry name" value="GUANINE DEAMINASE"/>
    <property type="match status" value="1"/>
</dbReference>
<evidence type="ECO:0000313" key="7">
    <source>
        <dbReference type="Proteomes" id="UP000006791"/>
    </source>
</evidence>
<organism evidence="6 7">
    <name type="scientific">Chloracidobacterium thermophilum (strain B)</name>
    <dbReference type="NCBI Taxonomy" id="981222"/>
    <lineage>
        <taxon>Bacteria</taxon>
        <taxon>Pseudomonadati</taxon>
        <taxon>Acidobacteriota</taxon>
        <taxon>Terriglobia</taxon>
        <taxon>Terriglobales</taxon>
        <taxon>Acidobacteriaceae</taxon>
        <taxon>Chloracidobacterium</taxon>
    </lineage>
</organism>
<dbReference type="GO" id="GO:0050416">
    <property type="term" value="F:formimidoylglutamate deiminase activity"/>
    <property type="evidence" value="ECO:0007669"/>
    <property type="project" value="UniProtKB-EC"/>
</dbReference>
<dbReference type="GO" id="GO:0019239">
    <property type="term" value="F:deaminase activity"/>
    <property type="evidence" value="ECO:0007669"/>
    <property type="project" value="TreeGrafter"/>
</dbReference>
<dbReference type="InterPro" id="IPR006680">
    <property type="entry name" value="Amidohydro-rel"/>
</dbReference>
<evidence type="ECO:0000259" key="5">
    <source>
        <dbReference type="Pfam" id="PF01979"/>
    </source>
</evidence>
<dbReference type="InterPro" id="IPR051607">
    <property type="entry name" value="Metallo-dep_hydrolases"/>
</dbReference>
<dbReference type="GO" id="GO:0046872">
    <property type="term" value="F:metal ion binding"/>
    <property type="evidence" value="ECO:0007669"/>
    <property type="project" value="UniProtKB-KW"/>
</dbReference>
<protein>
    <submittedName>
        <fullName evidence="6">Formiminoglutamate deiminase</fullName>
        <ecNumber evidence="6">3.5.3.13</ecNumber>
    </submittedName>
</protein>
<dbReference type="RefSeq" id="WP_014099524.1">
    <property type="nucleotide sequence ID" value="NC_016024.1"/>
</dbReference>
<keyword evidence="4" id="KW-0862">Zinc</keyword>
<dbReference type="OrthoDB" id="9807210at2"/>
<dbReference type="NCBIfam" id="NF006681">
    <property type="entry name" value="PRK09229.1-2"/>
    <property type="match status" value="1"/>
</dbReference>
<dbReference type="HOGENOM" id="CLU_012358_3_0_0"/>
<dbReference type="EC" id="3.5.3.13" evidence="6"/>
<comment type="cofactor">
    <cofactor evidence="1">
        <name>Zn(2+)</name>
        <dbReference type="ChEBI" id="CHEBI:29105"/>
    </cofactor>
</comment>
<dbReference type="PANTHER" id="PTHR11271:SF48">
    <property type="entry name" value="AMIDOHYDROLASE-RELATED DOMAIN-CONTAINING PROTEIN"/>
    <property type="match status" value="1"/>
</dbReference>
<keyword evidence="7" id="KW-1185">Reference proteome</keyword>
<dbReference type="SUPFAM" id="SSF51338">
    <property type="entry name" value="Composite domain of metallo-dependent hydrolases"/>
    <property type="match status" value="1"/>
</dbReference>
<dbReference type="SUPFAM" id="SSF51556">
    <property type="entry name" value="Metallo-dependent hydrolases"/>
    <property type="match status" value="1"/>
</dbReference>
<dbReference type="InterPro" id="IPR011059">
    <property type="entry name" value="Metal-dep_hydrolase_composite"/>
</dbReference>
<dbReference type="Gene3D" id="2.30.40.10">
    <property type="entry name" value="Urease, subunit C, domain 1"/>
    <property type="match status" value="1"/>
</dbReference>
<dbReference type="NCBIfam" id="TIGR02022">
    <property type="entry name" value="hutF"/>
    <property type="match status" value="1"/>
</dbReference>
<evidence type="ECO:0000256" key="2">
    <source>
        <dbReference type="ARBA" id="ARBA00022723"/>
    </source>
</evidence>
<evidence type="ECO:0000256" key="3">
    <source>
        <dbReference type="ARBA" id="ARBA00022801"/>
    </source>
</evidence>
<sequence>MTLEPVPPKALWTPLAWLPHGWQRHVLLTIGQDGCWASVETDVPTPPPEAVPLAGALLPGLVNAHSHAFQRAFAGLAETTTGEQDDFWSWRSRMYHLAARITPELLRAIAAQLYLELLQGGYTQVCEFHYLHRDAAGEPYTEPLALVEAIIQAAEDVGIGLTLLPTVYERAGFGQPDLLPEQRRFLATPDLVWHLVKSVEECHRPGVNVGLALHSVRAVRPESFGHMRRLTEDFTGPIHLHVAEQVAEVEACLRTTGARPVAWLAREGYLDPRWQLVHATHTDAAEREAIARSGAGVVVCPTTEANLGDGFVDLPAWAELGVPLAIGSDSHVNRDWREELRWLVYSTRLLTQRRGITGLPSPAASLFTGAQLAGGDAAGQPSWGLTPGARADALVLATDTPTLLGATPEHLLEAVVFSSPGPTWSDVLVAGQWWLRHGRHPRQGRIQARFKAAMETLWASSRPCSRNADCPPDDNPN</sequence>
<dbReference type="Gene3D" id="3.20.20.140">
    <property type="entry name" value="Metal-dependent hydrolases"/>
    <property type="match status" value="1"/>
</dbReference>
<dbReference type="STRING" id="981222.Cabther_A1032"/>
<feature type="domain" description="Amidohydrolase-related" evidence="5">
    <location>
        <begin position="57"/>
        <end position="433"/>
    </location>
</feature>
<gene>
    <name evidence="6" type="ordered locus">Cabther_A1032</name>
</gene>
<dbReference type="InterPro" id="IPR010252">
    <property type="entry name" value="HutF"/>
</dbReference>
<dbReference type="AlphaFoldDB" id="G2LH44"/>